<reference evidence="2" key="1">
    <citation type="journal article" date="2022" name="Mol. Ecol. Resour.">
        <title>The genomes of chicory, endive, great burdock and yacon provide insights into Asteraceae palaeo-polyploidization history and plant inulin production.</title>
        <authorList>
            <person name="Fan W."/>
            <person name="Wang S."/>
            <person name="Wang H."/>
            <person name="Wang A."/>
            <person name="Jiang F."/>
            <person name="Liu H."/>
            <person name="Zhao H."/>
            <person name="Xu D."/>
            <person name="Zhang Y."/>
        </authorList>
    </citation>
    <scope>NUCLEOTIDE SEQUENCE [LARGE SCALE GENOMIC DNA]</scope>
    <source>
        <strain evidence="2">cv. Punajuju</strain>
    </source>
</reference>
<protein>
    <submittedName>
        <fullName evidence="1">Uncharacterized protein</fullName>
    </submittedName>
</protein>
<evidence type="ECO:0000313" key="2">
    <source>
        <dbReference type="Proteomes" id="UP001055811"/>
    </source>
</evidence>
<comment type="caution">
    <text evidence="1">The sequence shown here is derived from an EMBL/GenBank/DDBJ whole genome shotgun (WGS) entry which is preliminary data.</text>
</comment>
<sequence>MSYLEKHLSQICAHVELPSHKEGWRLMEKFLTTSVDVNKVWRRRSYDVSVEDCPDRRKNMKTVQFGESHGPFSKIKKMFNKGSHEQASSRDKKGRQSSKIAASTNAFQSRLLLEIHKNTSSSSELGSM</sequence>
<dbReference type="EMBL" id="CM042011">
    <property type="protein sequence ID" value="KAI3768144.1"/>
    <property type="molecule type" value="Genomic_DNA"/>
</dbReference>
<gene>
    <name evidence="1" type="ORF">L2E82_18578</name>
</gene>
<dbReference type="Proteomes" id="UP001055811">
    <property type="component" value="Linkage Group LG03"/>
</dbReference>
<evidence type="ECO:0000313" key="1">
    <source>
        <dbReference type="EMBL" id="KAI3768144.1"/>
    </source>
</evidence>
<reference evidence="1 2" key="2">
    <citation type="journal article" date="2022" name="Mol. Ecol. Resour.">
        <title>The genomes of chicory, endive, great burdock and yacon provide insights into Asteraceae paleo-polyploidization history and plant inulin production.</title>
        <authorList>
            <person name="Fan W."/>
            <person name="Wang S."/>
            <person name="Wang H."/>
            <person name="Wang A."/>
            <person name="Jiang F."/>
            <person name="Liu H."/>
            <person name="Zhao H."/>
            <person name="Xu D."/>
            <person name="Zhang Y."/>
        </authorList>
    </citation>
    <scope>NUCLEOTIDE SEQUENCE [LARGE SCALE GENOMIC DNA]</scope>
    <source>
        <strain evidence="2">cv. Punajuju</strain>
        <tissue evidence="1">Leaves</tissue>
    </source>
</reference>
<proteinExistence type="predicted"/>
<name>A0ACB9F9Z6_CICIN</name>
<organism evidence="1 2">
    <name type="scientific">Cichorium intybus</name>
    <name type="common">Chicory</name>
    <dbReference type="NCBI Taxonomy" id="13427"/>
    <lineage>
        <taxon>Eukaryota</taxon>
        <taxon>Viridiplantae</taxon>
        <taxon>Streptophyta</taxon>
        <taxon>Embryophyta</taxon>
        <taxon>Tracheophyta</taxon>
        <taxon>Spermatophyta</taxon>
        <taxon>Magnoliopsida</taxon>
        <taxon>eudicotyledons</taxon>
        <taxon>Gunneridae</taxon>
        <taxon>Pentapetalae</taxon>
        <taxon>asterids</taxon>
        <taxon>campanulids</taxon>
        <taxon>Asterales</taxon>
        <taxon>Asteraceae</taxon>
        <taxon>Cichorioideae</taxon>
        <taxon>Cichorieae</taxon>
        <taxon>Cichoriinae</taxon>
        <taxon>Cichorium</taxon>
    </lineage>
</organism>
<keyword evidence="2" id="KW-1185">Reference proteome</keyword>
<accession>A0ACB9F9Z6</accession>